<gene>
    <name evidence="3" type="ORF">ATK78_3864</name>
</gene>
<organism evidence="3 4">
    <name type="scientific">Pedobacter metabolipauper</name>
    <dbReference type="NCBI Taxonomy" id="425513"/>
    <lineage>
        <taxon>Bacteria</taxon>
        <taxon>Pseudomonadati</taxon>
        <taxon>Bacteroidota</taxon>
        <taxon>Sphingobacteriia</taxon>
        <taxon>Sphingobacteriales</taxon>
        <taxon>Sphingobacteriaceae</taxon>
        <taxon>Pedobacter</taxon>
    </lineage>
</organism>
<dbReference type="Pfam" id="PF02517">
    <property type="entry name" value="Rce1-like"/>
    <property type="match status" value="1"/>
</dbReference>
<feature type="transmembrane region" description="Helical" evidence="1">
    <location>
        <begin position="112"/>
        <end position="132"/>
    </location>
</feature>
<dbReference type="GO" id="GO:0004175">
    <property type="term" value="F:endopeptidase activity"/>
    <property type="evidence" value="ECO:0007669"/>
    <property type="project" value="UniProtKB-ARBA"/>
</dbReference>
<reference evidence="3 4" key="1">
    <citation type="submission" date="2019-03" db="EMBL/GenBank/DDBJ databases">
        <title>Genomic Encyclopedia of Archaeal and Bacterial Type Strains, Phase II (KMG-II): from individual species to whole genera.</title>
        <authorList>
            <person name="Goeker M."/>
        </authorList>
    </citation>
    <scope>NUCLEOTIDE SEQUENCE [LARGE SCALE GENOMIC DNA]</scope>
    <source>
        <strain evidence="3 4">DSM 19035</strain>
    </source>
</reference>
<dbReference type="Proteomes" id="UP000295620">
    <property type="component" value="Unassembled WGS sequence"/>
</dbReference>
<sequence length="254" mass="29298">MDQQITQPIICSNCENPISAGIKFCSSCGQAQNEEELKTYNGKWPNLKQIALFFSIQLLLCVSPSFFESTTITSSLFFDIISAVAAISFFGYSWQENKHLLKWPNFSLKKLLLLIGLAIGSSLLINFLVGYINQTLFKADFSYYGPFMFHEYGSYLMILSIAIFPALFEELACRGYLLQKLLKIVDKREAIYITSILFFLMHFSLISFFWMIPFAMVMAYVRIKENTLWYGIAMHFFFNLTVCLIDILNPNNFF</sequence>
<dbReference type="RefSeq" id="WP_133577684.1">
    <property type="nucleotide sequence ID" value="NZ_SNYC01000007.1"/>
</dbReference>
<name>A0A4R6SR02_9SPHI</name>
<feature type="transmembrane region" description="Helical" evidence="1">
    <location>
        <begin position="50"/>
        <end position="67"/>
    </location>
</feature>
<dbReference type="EMBL" id="SNYC01000007">
    <property type="protein sequence ID" value="TDQ06852.1"/>
    <property type="molecule type" value="Genomic_DNA"/>
</dbReference>
<keyword evidence="3" id="KW-0378">Hydrolase</keyword>
<keyword evidence="1" id="KW-1133">Transmembrane helix</keyword>
<evidence type="ECO:0000256" key="1">
    <source>
        <dbReference type="SAM" id="Phobius"/>
    </source>
</evidence>
<evidence type="ECO:0000259" key="2">
    <source>
        <dbReference type="Pfam" id="PF02517"/>
    </source>
</evidence>
<keyword evidence="4" id="KW-1185">Reference proteome</keyword>
<dbReference type="InterPro" id="IPR003675">
    <property type="entry name" value="Rce1/LyrA-like_dom"/>
</dbReference>
<keyword evidence="3" id="KW-0645">Protease</keyword>
<feature type="transmembrane region" description="Helical" evidence="1">
    <location>
        <begin position="190"/>
        <end position="221"/>
    </location>
</feature>
<feature type="transmembrane region" description="Helical" evidence="1">
    <location>
        <begin position="227"/>
        <end position="248"/>
    </location>
</feature>
<dbReference type="OrthoDB" id="158986at2"/>
<protein>
    <submittedName>
        <fullName evidence="3">Membrane protease YdiL (CAAX protease family)</fullName>
    </submittedName>
</protein>
<evidence type="ECO:0000313" key="3">
    <source>
        <dbReference type="EMBL" id="TDQ06852.1"/>
    </source>
</evidence>
<dbReference type="GO" id="GO:0006508">
    <property type="term" value="P:proteolysis"/>
    <property type="evidence" value="ECO:0007669"/>
    <property type="project" value="UniProtKB-KW"/>
</dbReference>
<feature type="transmembrane region" description="Helical" evidence="1">
    <location>
        <begin position="152"/>
        <end position="169"/>
    </location>
</feature>
<comment type="caution">
    <text evidence="3">The sequence shown here is derived from an EMBL/GenBank/DDBJ whole genome shotgun (WGS) entry which is preliminary data.</text>
</comment>
<proteinExistence type="predicted"/>
<keyword evidence="1" id="KW-0472">Membrane</keyword>
<dbReference type="GO" id="GO:0080120">
    <property type="term" value="P:CAAX-box protein maturation"/>
    <property type="evidence" value="ECO:0007669"/>
    <property type="project" value="UniProtKB-ARBA"/>
</dbReference>
<accession>A0A4R6SR02</accession>
<feature type="domain" description="CAAX prenyl protease 2/Lysostaphin resistance protein A-like" evidence="2">
    <location>
        <begin position="154"/>
        <end position="240"/>
    </location>
</feature>
<keyword evidence="1" id="KW-0812">Transmembrane</keyword>
<evidence type="ECO:0000313" key="4">
    <source>
        <dbReference type="Proteomes" id="UP000295620"/>
    </source>
</evidence>
<dbReference type="AlphaFoldDB" id="A0A4R6SR02"/>
<feature type="transmembrane region" description="Helical" evidence="1">
    <location>
        <begin position="73"/>
        <end position="92"/>
    </location>
</feature>